<dbReference type="EMBL" id="JBHRTR010000048">
    <property type="protein sequence ID" value="MFC3230620.1"/>
    <property type="molecule type" value="Genomic_DNA"/>
</dbReference>
<evidence type="ECO:0000256" key="1">
    <source>
        <dbReference type="SAM" id="SignalP"/>
    </source>
</evidence>
<evidence type="ECO:0000313" key="2">
    <source>
        <dbReference type="EMBL" id="MFC3230620.1"/>
    </source>
</evidence>
<sequence>MASRPVLWLALGVLLLLAGSLAVTAAVFELSPTGTGPDRIAPLPDLPLRGVDLQAQPAPPAAAPPPPALRRAMAAVAARPQPLAPLTPAEMERFRGGGEAGR</sequence>
<comment type="caution">
    <text evidence="2">The sequence shown here is derived from an EMBL/GenBank/DDBJ whole genome shotgun (WGS) entry which is preliminary data.</text>
</comment>
<dbReference type="RefSeq" id="WP_379905956.1">
    <property type="nucleotide sequence ID" value="NZ_JBHRTR010000048.1"/>
</dbReference>
<evidence type="ECO:0000313" key="3">
    <source>
        <dbReference type="Proteomes" id="UP001595528"/>
    </source>
</evidence>
<protein>
    <submittedName>
        <fullName evidence="2">Uncharacterized protein</fullName>
    </submittedName>
</protein>
<keyword evidence="1" id="KW-0732">Signal</keyword>
<proteinExistence type="predicted"/>
<reference evidence="3" key="1">
    <citation type="journal article" date="2019" name="Int. J. Syst. Evol. Microbiol.">
        <title>The Global Catalogue of Microorganisms (GCM) 10K type strain sequencing project: providing services to taxonomists for standard genome sequencing and annotation.</title>
        <authorList>
            <consortium name="The Broad Institute Genomics Platform"/>
            <consortium name="The Broad Institute Genome Sequencing Center for Infectious Disease"/>
            <person name="Wu L."/>
            <person name="Ma J."/>
        </authorList>
    </citation>
    <scope>NUCLEOTIDE SEQUENCE [LARGE SCALE GENOMIC DNA]</scope>
    <source>
        <strain evidence="3">KCTC 42964</strain>
    </source>
</reference>
<organism evidence="2 3">
    <name type="scientific">Marinibaculum pumilum</name>
    <dbReference type="NCBI Taxonomy" id="1766165"/>
    <lineage>
        <taxon>Bacteria</taxon>
        <taxon>Pseudomonadati</taxon>
        <taxon>Pseudomonadota</taxon>
        <taxon>Alphaproteobacteria</taxon>
        <taxon>Rhodospirillales</taxon>
        <taxon>Rhodospirillaceae</taxon>
        <taxon>Marinibaculum</taxon>
    </lineage>
</organism>
<keyword evidence="3" id="KW-1185">Reference proteome</keyword>
<gene>
    <name evidence="2" type="ORF">ACFOGJ_25455</name>
</gene>
<feature type="chain" id="PRO_5045612832" evidence="1">
    <location>
        <begin position="26"/>
        <end position="102"/>
    </location>
</feature>
<name>A0ABV7L7L9_9PROT</name>
<accession>A0ABV7L7L9</accession>
<feature type="signal peptide" evidence="1">
    <location>
        <begin position="1"/>
        <end position="25"/>
    </location>
</feature>
<dbReference type="Proteomes" id="UP001595528">
    <property type="component" value="Unassembled WGS sequence"/>
</dbReference>